<evidence type="ECO:0000313" key="1">
    <source>
        <dbReference type="EMBL" id="KZV40740.1"/>
    </source>
</evidence>
<protein>
    <submittedName>
        <fullName evidence="1">Tir-nbs-lrr resistance protein</fullName>
    </submittedName>
</protein>
<proteinExistence type="predicted"/>
<dbReference type="EMBL" id="KQ999878">
    <property type="protein sequence ID" value="KZV40740.1"/>
    <property type="molecule type" value="Genomic_DNA"/>
</dbReference>
<keyword evidence="2" id="KW-1185">Reference proteome</keyword>
<sequence length="190" mass="21540">MVHIVLTFPGLILFFRCLARRRDPDPPRLTNSGSRANAWILQYNCAIIVSNLFFRFEIDQTIKKILKQTVGRRRMRWRKLPQTIARMPRDAMRTGCAWRPCAGRLPLTWRTAGGAMDGRHLAQAVALLVGARWPTPAHGMCNLLATCWLAERLLDARCCAATCADLRNDARREICWRCPRPPSGDAPAMS</sequence>
<dbReference type="AlphaFoldDB" id="A0A2Z7C7X8"/>
<dbReference type="Proteomes" id="UP000250235">
    <property type="component" value="Unassembled WGS sequence"/>
</dbReference>
<name>A0A2Z7C7X8_9LAMI</name>
<reference evidence="1 2" key="1">
    <citation type="journal article" date="2015" name="Proc. Natl. Acad. Sci. U.S.A.">
        <title>The resurrection genome of Boea hygrometrica: A blueprint for survival of dehydration.</title>
        <authorList>
            <person name="Xiao L."/>
            <person name="Yang G."/>
            <person name="Zhang L."/>
            <person name="Yang X."/>
            <person name="Zhao S."/>
            <person name="Ji Z."/>
            <person name="Zhou Q."/>
            <person name="Hu M."/>
            <person name="Wang Y."/>
            <person name="Chen M."/>
            <person name="Xu Y."/>
            <person name="Jin H."/>
            <person name="Xiao X."/>
            <person name="Hu G."/>
            <person name="Bao F."/>
            <person name="Hu Y."/>
            <person name="Wan P."/>
            <person name="Li L."/>
            <person name="Deng X."/>
            <person name="Kuang T."/>
            <person name="Xiang C."/>
            <person name="Zhu J.K."/>
            <person name="Oliver M.J."/>
            <person name="He Y."/>
        </authorList>
    </citation>
    <scope>NUCLEOTIDE SEQUENCE [LARGE SCALE GENOMIC DNA]</scope>
    <source>
        <strain evidence="2">cv. XS01</strain>
    </source>
</reference>
<accession>A0A2Z7C7X8</accession>
<organism evidence="1 2">
    <name type="scientific">Dorcoceras hygrometricum</name>
    <dbReference type="NCBI Taxonomy" id="472368"/>
    <lineage>
        <taxon>Eukaryota</taxon>
        <taxon>Viridiplantae</taxon>
        <taxon>Streptophyta</taxon>
        <taxon>Embryophyta</taxon>
        <taxon>Tracheophyta</taxon>
        <taxon>Spermatophyta</taxon>
        <taxon>Magnoliopsida</taxon>
        <taxon>eudicotyledons</taxon>
        <taxon>Gunneridae</taxon>
        <taxon>Pentapetalae</taxon>
        <taxon>asterids</taxon>
        <taxon>lamiids</taxon>
        <taxon>Lamiales</taxon>
        <taxon>Gesneriaceae</taxon>
        <taxon>Didymocarpoideae</taxon>
        <taxon>Trichosporeae</taxon>
        <taxon>Loxocarpinae</taxon>
        <taxon>Dorcoceras</taxon>
    </lineage>
</organism>
<evidence type="ECO:0000313" key="2">
    <source>
        <dbReference type="Proteomes" id="UP000250235"/>
    </source>
</evidence>
<gene>
    <name evidence="1" type="ORF">F511_14780</name>
</gene>